<evidence type="ECO:0000256" key="1">
    <source>
        <dbReference type="SAM" id="MobiDB-lite"/>
    </source>
</evidence>
<dbReference type="OMA" id="MFLPNNI"/>
<proteinExistence type="predicted"/>
<dbReference type="AlphaFoldDB" id="Q6CP36"/>
<dbReference type="GO" id="GO:0000122">
    <property type="term" value="P:negative regulation of transcription by RNA polymerase II"/>
    <property type="evidence" value="ECO:0007669"/>
    <property type="project" value="TreeGrafter"/>
</dbReference>
<feature type="compositionally biased region" description="Low complexity" evidence="1">
    <location>
        <begin position="143"/>
        <end position="164"/>
    </location>
</feature>
<reference evidence="3 4" key="1">
    <citation type="journal article" date="2004" name="Nature">
        <title>Genome evolution in yeasts.</title>
        <authorList>
            <consortium name="Genolevures"/>
            <person name="Dujon B."/>
            <person name="Sherman D."/>
            <person name="Fischer G."/>
            <person name="Durrens P."/>
            <person name="Casaregola S."/>
            <person name="Lafontaine I."/>
            <person name="de Montigny J."/>
            <person name="Marck C."/>
            <person name="Neuveglise C."/>
            <person name="Talla E."/>
            <person name="Goffard N."/>
            <person name="Frangeul L."/>
            <person name="Aigle M."/>
            <person name="Anthouard V."/>
            <person name="Babour A."/>
            <person name="Barbe V."/>
            <person name="Barnay S."/>
            <person name="Blanchin S."/>
            <person name="Beckerich J.M."/>
            <person name="Beyne E."/>
            <person name="Bleykasten C."/>
            <person name="Boisrame A."/>
            <person name="Boyer J."/>
            <person name="Cattolico L."/>
            <person name="Confanioleri F."/>
            <person name="de Daruvar A."/>
            <person name="Despons L."/>
            <person name="Fabre E."/>
            <person name="Fairhead C."/>
            <person name="Ferry-Dumazet H."/>
            <person name="Groppi A."/>
            <person name="Hantraye F."/>
            <person name="Hennequin C."/>
            <person name="Jauniaux N."/>
            <person name="Joyet P."/>
            <person name="Kachouri R."/>
            <person name="Kerrest A."/>
            <person name="Koszul R."/>
            <person name="Lemaire M."/>
            <person name="Lesur I."/>
            <person name="Ma L."/>
            <person name="Muller H."/>
            <person name="Nicaud J.M."/>
            <person name="Nikolski M."/>
            <person name="Oztas S."/>
            <person name="Ozier-Kalogeropoulos O."/>
            <person name="Pellenz S."/>
            <person name="Potier S."/>
            <person name="Richard G.F."/>
            <person name="Straub M.L."/>
            <person name="Suleau A."/>
            <person name="Swennene D."/>
            <person name="Tekaia F."/>
            <person name="Wesolowski-Louvel M."/>
            <person name="Westhof E."/>
            <person name="Wirth B."/>
            <person name="Zeniou-Meyer M."/>
            <person name="Zivanovic I."/>
            <person name="Bolotin-Fukuhara M."/>
            <person name="Thierry A."/>
            <person name="Bouchier C."/>
            <person name="Caudron B."/>
            <person name="Scarpelli C."/>
            <person name="Gaillardin C."/>
            <person name="Weissenbach J."/>
            <person name="Wincker P."/>
            <person name="Souciet J.L."/>
        </authorList>
    </citation>
    <scope>NUCLEOTIDE SEQUENCE [LARGE SCALE GENOMIC DNA]</scope>
    <source>
        <strain evidence="4">ATCC 8585 / CBS 2359 / DSM 70799 / NBRC 1267 / NRRL Y-1140 / WM37</strain>
    </source>
</reference>
<dbReference type="GO" id="GO:0006808">
    <property type="term" value="P:regulation of nitrogen utilization"/>
    <property type="evidence" value="ECO:0007669"/>
    <property type="project" value="TreeGrafter"/>
</dbReference>
<dbReference type="GO" id="GO:0031930">
    <property type="term" value="P:mitochondria-nucleus signaling pathway"/>
    <property type="evidence" value="ECO:0007669"/>
    <property type="project" value="TreeGrafter"/>
</dbReference>
<organism evidence="3 4">
    <name type="scientific">Kluyveromyces lactis (strain ATCC 8585 / CBS 2359 / DSM 70799 / NBRC 1267 / NRRL Y-1140 / WM37)</name>
    <name type="common">Yeast</name>
    <name type="synonym">Candida sphaerica</name>
    <dbReference type="NCBI Taxonomy" id="284590"/>
    <lineage>
        <taxon>Eukaryota</taxon>
        <taxon>Fungi</taxon>
        <taxon>Dikarya</taxon>
        <taxon>Ascomycota</taxon>
        <taxon>Saccharomycotina</taxon>
        <taxon>Saccharomycetes</taxon>
        <taxon>Saccharomycetales</taxon>
        <taxon>Saccharomycetaceae</taxon>
        <taxon>Kluyveromyces</taxon>
    </lineage>
</organism>
<dbReference type="PaxDb" id="284590-Q6CP36"/>
<dbReference type="KEGG" id="kla:KLLA0_E07855g"/>
<dbReference type="Pfam" id="PF08550">
    <property type="entry name" value="GATA_AreA"/>
    <property type="match status" value="1"/>
</dbReference>
<dbReference type="HOGENOM" id="CLU_023053_0_0_1"/>
<dbReference type="eggNOG" id="ENOG502RFNU">
    <property type="taxonomic scope" value="Eukaryota"/>
</dbReference>
<evidence type="ECO:0000313" key="4">
    <source>
        <dbReference type="Proteomes" id="UP000000598"/>
    </source>
</evidence>
<dbReference type="STRING" id="284590.Q6CP36"/>
<feature type="region of interest" description="Disordered" evidence="1">
    <location>
        <begin position="126"/>
        <end position="164"/>
    </location>
</feature>
<feature type="compositionally biased region" description="Polar residues" evidence="1">
    <location>
        <begin position="269"/>
        <end position="297"/>
    </location>
</feature>
<dbReference type="InterPro" id="IPR013860">
    <property type="entry name" value="AreA_GATA"/>
</dbReference>
<evidence type="ECO:0000313" key="3">
    <source>
        <dbReference type="EMBL" id="CAG99390.1"/>
    </source>
</evidence>
<dbReference type="FunCoup" id="Q6CP36">
    <property type="interactions" value="197"/>
</dbReference>
<feature type="compositionally biased region" description="Low complexity" evidence="1">
    <location>
        <begin position="302"/>
        <end position="316"/>
    </location>
</feature>
<dbReference type="GO" id="GO:0005737">
    <property type="term" value="C:cytoplasm"/>
    <property type="evidence" value="ECO:0007669"/>
    <property type="project" value="TreeGrafter"/>
</dbReference>
<dbReference type="PANTHER" id="PTHR28014:SF1">
    <property type="entry name" value="NEGATIVE REGULATOR OF RAS-CAMP PATHWAY"/>
    <property type="match status" value="1"/>
</dbReference>
<dbReference type="InParanoid" id="Q6CP36"/>
<dbReference type="EMBL" id="CR382125">
    <property type="protein sequence ID" value="CAG99390.1"/>
    <property type="molecule type" value="Genomic_DNA"/>
</dbReference>
<dbReference type="PANTHER" id="PTHR28014">
    <property type="entry name" value="NEGATIVE REGULATOR OF RAS-CAMP PATHWAY"/>
    <property type="match status" value="1"/>
</dbReference>
<feature type="region of interest" description="Disordered" evidence="1">
    <location>
        <begin position="240"/>
        <end position="330"/>
    </location>
</feature>
<feature type="domain" description="Nitrogen regulatory protein areA GATA-like" evidence="2">
    <location>
        <begin position="63"/>
        <end position="90"/>
    </location>
</feature>
<dbReference type="Proteomes" id="UP000000598">
    <property type="component" value="Chromosome E"/>
</dbReference>
<protein>
    <submittedName>
        <fullName evidence="3">KLLA0E07855p</fullName>
    </submittedName>
</protein>
<sequence>MDQRISIRRREMDPKMLNCTDKNRFQMLHASSDVEHEQNHTFLKVSPALFTQDKLPLFDSLDLYTSLIKCSKFMEQGERLHNLSWRIINKSLLKDQNINKSKRRDGVRNLYHVINPIKQTHLFPQLQQQLQKPKAVTPASPKTPTTMVTAASTSATSSGSSSALLTPISSGASIPKSTANTHITSTRPHISISKKLISPVCSSPEPLPTKMEVPSRSQANTPDLRKDLAKKKFAISPELVNVPKNHQQQLPLPPSSSEPPVSNHVPLSETKSNAHSQTSLFSRNPSSKSLFAKNQPTPFTPANGSTNSSANGSAENLKSNEMNHSSRTSSVANNIAHTSSNGTKSGTSGTISNAAHVHAGQDHKNMFFSSEDEESDWDSLSDDSEIYDEEEDNDQYYENQWDKLMFSKTHQNNNVHQVPSKESGEKKSLLSGLFMQEKQTKSQVDPEDKAYTTTNEDLLKRPLYVSEATSSAKAVEKPVLKSLDKQSEKPLRKKTDQNCILHQNPTGIQIPPQPVAPETTEIVAVGSVTPSSSWQNKPLLDHQKPIPVAFERSRRLGSFSSIVSDTTRERYYHESNAPPAAQTILPTALSTHMFLPNNVHQQRMALRGGSLQSDFDTEIAKKVASRRESMDIPSKNRNNFFLKTRMEISEEESFARAYGRCVKK</sequence>
<feature type="compositionally biased region" description="Polar residues" evidence="1">
    <location>
        <begin position="317"/>
        <end position="330"/>
    </location>
</feature>
<keyword evidence="4" id="KW-1185">Reference proteome</keyword>
<accession>Q6CP36</accession>
<gene>
    <name evidence="3" type="ORF">KLLA0_E07855g</name>
</gene>
<dbReference type="InterPro" id="IPR053043">
    <property type="entry name" value="Ras-cAMP_regulatory"/>
</dbReference>
<evidence type="ECO:0000259" key="2">
    <source>
        <dbReference type="Pfam" id="PF08550"/>
    </source>
</evidence>
<name>Q6CP36_KLULA</name>
<feature type="region of interest" description="Disordered" evidence="1">
    <location>
        <begin position="194"/>
        <end position="222"/>
    </location>
</feature>